<evidence type="ECO:0000313" key="2">
    <source>
        <dbReference type="EMBL" id="KAK8867462.1"/>
    </source>
</evidence>
<evidence type="ECO:0000313" key="3">
    <source>
        <dbReference type="Proteomes" id="UP001390339"/>
    </source>
</evidence>
<accession>A0ABR2IS67</accession>
<keyword evidence="1" id="KW-1133">Transmembrane helix</keyword>
<dbReference type="EMBL" id="JAPCWZ010000004">
    <property type="protein sequence ID" value="KAK8867462.1"/>
    <property type="molecule type" value="Genomic_DNA"/>
</dbReference>
<keyword evidence="1" id="KW-0472">Membrane</keyword>
<feature type="transmembrane region" description="Helical" evidence="1">
    <location>
        <begin position="116"/>
        <end position="140"/>
    </location>
</feature>
<sequence length="303" mass="33428">MRASQVCKLFQVHVSRRSFQERAPAQPLIGRPNLTYSNKPAARLRRLPSAFQPVAVLPAMLGFPDRVLPFTVLPIERADCRQEGQIARVSYCAFFVLVGPGSCFCLPTRHLGPNGLVVAILLVIVLVVAVIAIAETNLALSSLASVLDRAPVYLRDSLAMFLIPSLVVFYAPEEFSLALSVFSVIFRLVGVGRFEPASVSTCKTTWASVLASHLDHAPHNEFQTENFVKYGVGPEEDSNNWNGEYGPEEPEQQIEEVAHFGTVVKSSDAFQCDCCLRRFKTRSNLPVACQSTYIPIVLNFTQV</sequence>
<keyword evidence="1" id="KW-0812">Transmembrane</keyword>
<proteinExistence type="predicted"/>
<gene>
    <name evidence="2" type="ORF">PGQ11_006040</name>
</gene>
<dbReference type="Proteomes" id="UP001390339">
    <property type="component" value="Unassembled WGS sequence"/>
</dbReference>
<evidence type="ECO:0000256" key="1">
    <source>
        <dbReference type="SAM" id="Phobius"/>
    </source>
</evidence>
<comment type="caution">
    <text evidence="2">The sequence shown here is derived from an EMBL/GenBank/DDBJ whole genome shotgun (WGS) entry which is preliminary data.</text>
</comment>
<name>A0ABR2IS67_9PEZI</name>
<keyword evidence="3" id="KW-1185">Reference proteome</keyword>
<organism evidence="2 3">
    <name type="scientific">Apiospora arundinis</name>
    <dbReference type="NCBI Taxonomy" id="335852"/>
    <lineage>
        <taxon>Eukaryota</taxon>
        <taxon>Fungi</taxon>
        <taxon>Dikarya</taxon>
        <taxon>Ascomycota</taxon>
        <taxon>Pezizomycotina</taxon>
        <taxon>Sordariomycetes</taxon>
        <taxon>Xylariomycetidae</taxon>
        <taxon>Amphisphaeriales</taxon>
        <taxon>Apiosporaceae</taxon>
        <taxon>Apiospora</taxon>
    </lineage>
</organism>
<protein>
    <submittedName>
        <fullName evidence="2">Uncharacterized protein</fullName>
    </submittedName>
</protein>
<reference evidence="2 3" key="1">
    <citation type="journal article" date="2024" name="IMA Fungus">
        <title>Apiospora arundinis, a panoply of carbohydrate-active enzymes and secondary metabolites.</title>
        <authorList>
            <person name="Sorensen T."/>
            <person name="Petersen C."/>
            <person name="Muurmann A.T."/>
            <person name="Christiansen J.V."/>
            <person name="Brundto M.L."/>
            <person name="Overgaard C.K."/>
            <person name="Boysen A.T."/>
            <person name="Wollenberg R.D."/>
            <person name="Larsen T.O."/>
            <person name="Sorensen J.L."/>
            <person name="Nielsen K.L."/>
            <person name="Sondergaard T.E."/>
        </authorList>
    </citation>
    <scope>NUCLEOTIDE SEQUENCE [LARGE SCALE GENOMIC DNA]</scope>
    <source>
        <strain evidence="2 3">AAU 773</strain>
    </source>
</reference>